<feature type="domain" description="Ice-binding protein C-terminal" evidence="2">
    <location>
        <begin position="226"/>
        <end position="248"/>
    </location>
</feature>
<evidence type="ECO:0000259" key="2">
    <source>
        <dbReference type="Pfam" id="PF07589"/>
    </source>
</evidence>
<sequence length="249" mass="25192">MKTQTMTLVVAAALLAVPAAHAAQIALYIDGANYADSNTPAAASAAGVTASGMAFVGLSGGSGGPVRDQFGDINLGGNVPSDDYWYVVNANLDLAADPGVSSAVADDYFGFTLTADAGSQLDLNTLTFDWGFGSNDDALTGTTIGYRVFASVDGGSFVSLGVESFNGDVAIDTWVDGTAGNYDLSGLGLTTDGGSVEFRVQTFSTSSGGGVMQAFQNISVDGALVAVPEPSSTALIGLAGLGFILRRRR</sequence>
<feature type="signal peptide" evidence="1">
    <location>
        <begin position="1"/>
        <end position="22"/>
    </location>
</feature>
<dbReference type="EMBL" id="FQYR01000002">
    <property type="protein sequence ID" value="SHI64535.1"/>
    <property type="molecule type" value="Genomic_DNA"/>
</dbReference>
<dbReference type="Pfam" id="PF07589">
    <property type="entry name" value="PEP-CTERM"/>
    <property type="match status" value="1"/>
</dbReference>
<dbReference type="Proteomes" id="UP000184510">
    <property type="component" value="Unassembled WGS sequence"/>
</dbReference>
<dbReference type="InParanoid" id="A0A1M6CTY8"/>
<dbReference type="InterPro" id="IPR013424">
    <property type="entry name" value="Ice-binding_C"/>
</dbReference>
<dbReference type="NCBIfam" id="TIGR02595">
    <property type="entry name" value="PEP_CTERM"/>
    <property type="match status" value="1"/>
</dbReference>
<dbReference type="RefSeq" id="WP_234991652.1">
    <property type="nucleotide sequence ID" value="NZ_FQYR01000002.1"/>
</dbReference>
<reference evidence="3 4" key="1">
    <citation type="submission" date="2016-11" db="EMBL/GenBank/DDBJ databases">
        <authorList>
            <person name="Jaros S."/>
            <person name="Januszkiewicz K."/>
            <person name="Wedrychowicz H."/>
        </authorList>
    </citation>
    <scope>NUCLEOTIDE SEQUENCE [LARGE SCALE GENOMIC DNA]</scope>
    <source>
        <strain evidence="3 4">DSM 18772</strain>
    </source>
</reference>
<keyword evidence="1" id="KW-0732">Signal</keyword>
<dbReference type="AlphaFoldDB" id="A0A1M6CTY8"/>
<gene>
    <name evidence="3" type="ORF">SAMN02745181_0567</name>
</gene>
<keyword evidence="4" id="KW-1185">Reference proteome</keyword>
<accession>A0A1M6CTY8</accession>
<proteinExistence type="predicted"/>
<evidence type="ECO:0000313" key="4">
    <source>
        <dbReference type="Proteomes" id="UP000184510"/>
    </source>
</evidence>
<organism evidence="3 4">
    <name type="scientific">Rubritalea squalenifaciens DSM 18772</name>
    <dbReference type="NCBI Taxonomy" id="1123071"/>
    <lineage>
        <taxon>Bacteria</taxon>
        <taxon>Pseudomonadati</taxon>
        <taxon>Verrucomicrobiota</taxon>
        <taxon>Verrucomicrobiia</taxon>
        <taxon>Verrucomicrobiales</taxon>
        <taxon>Rubritaleaceae</taxon>
        <taxon>Rubritalea</taxon>
    </lineage>
</organism>
<evidence type="ECO:0000256" key="1">
    <source>
        <dbReference type="SAM" id="SignalP"/>
    </source>
</evidence>
<name>A0A1M6CTY8_9BACT</name>
<dbReference type="STRING" id="1123071.SAMN02745181_0567"/>
<feature type="chain" id="PRO_5012906553" evidence="1">
    <location>
        <begin position="23"/>
        <end position="249"/>
    </location>
</feature>
<protein>
    <submittedName>
        <fullName evidence="3">PEP-CTERM protein-sorting domain-containing protein</fullName>
    </submittedName>
</protein>
<evidence type="ECO:0000313" key="3">
    <source>
        <dbReference type="EMBL" id="SHI64535.1"/>
    </source>
</evidence>